<gene>
    <name evidence="1" type="ORF">H8B04_01460</name>
</gene>
<dbReference type="EMBL" id="JACOIJ010000002">
    <property type="protein sequence ID" value="MBD1428241.1"/>
    <property type="molecule type" value="Genomic_DNA"/>
</dbReference>
<name>A0ABR7YAA5_9SPHI</name>
<evidence type="ECO:0000313" key="1">
    <source>
        <dbReference type="EMBL" id="MBD1428241.1"/>
    </source>
</evidence>
<dbReference type="RefSeq" id="WP_190301230.1">
    <property type="nucleotide sequence ID" value="NZ_JACOIJ010000002.1"/>
</dbReference>
<dbReference type="InterPro" id="IPR036102">
    <property type="entry name" value="OsmC/Ohrsf"/>
</dbReference>
<dbReference type="InterPro" id="IPR015946">
    <property type="entry name" value="KH_dom-like_a/b"/>
</dbReference>
<sequence>MDSTKKLITYEVAASIGAVNYITSITANGKEIIGDEPQSLGGQDTGFNPYELLASSLGMCTVATLKMYADRKGFNLGRIDVKVELEHNTTDKVATFRKSISFENKDIAQKDLKRLMVIAEACPVNKILSNEILIETTFED</sequence>
<comment type="caution">
    <text evidence="1">The sequence shown here is derived from an EMBL/GenBank/DDBJ whole genome shotgun (WGS) entry which is preliminary data.</text>
</comment>
<dbReference type="SUPFAM" id="SSF82784">
    <property type="entry name" value="OsmC-like"/>
    <property type="match status" value="1"/>
</dbReference>
<dbReference type="Pfam" id="PF02566">
    <property type="entry name" value="OsmC"/>
    <property type="match status" value="1"/>
</dbReference>
<dbReference type="PANTHER" id="PTHR39624">
    <property type="entry name" value="PROTEIN INVOLVED IN RIMO-MEDIATED BETA-METHYLTHIOLATION OF RIBOSOMAL PROTEIN S12 YCAO"/>
    <property type="match status" value="1"/>
</dbReference>
<dbReference type="PANTHER" id="PTHR39624:SF2">
    <property type="entry name" value="OSMC-LIKE PROTEIN"/>
    <property type="match status" value="1"/>
</dbReference>
<accession>A0ABR7YAA5</accession>
<reference evidence="1 2" key="1">
    <citation type="submission" date="2020-08" db="EMBL/GenBank/DDBJ databases">
        <title>Sphingobacterium sp. DN04309 isolated from aquaculture water.</title>
        <authorList>
            <person name="Zhang M."/>
        </authorList>
    </citation>
    <scope>NUCLEOTIDE SEQUENCE [LARGE SCALE GENOMIC DNA]</scope>
    <source>
        <strain evidence="1 2">DN04309</strain>
    </source>
</reference>
<dbReference type="Proteomes" id="UP000651271">
    <property type="component" value="Unassembled WGS sequence"/>
</dbReference>
<dbReference type="Gene3D" id="3.30.300.20">
    <property type="match status" value="1"/>
</dbReference>
<dbReference type="InterPro" id="IPR003718">
    <property type="entry name" value="OsmC/Ohr_fam"/>
</dbReference>
<protein>
    <submittedName>
        <fullName evidence="1">OsmC family protein</fullName>
    </submittedName>
</protein>
<keyword evidence="2" id="KW-1185">Reference proteome</keyword>
<evidence type="ECO:0000313" key="2">
    <source>
        <dbReference type="Proteomes" id="UP000651271"/>
    </source>
</evidence>
<organism evidence="1 2">
    <name type="scientific">Sphingobacterium litopenaei</name>
    <dbReference type="NCBI Taxonomy" id="2763500"/>
    <lineage>
        <taxon>Bacteria</taxon>
        <taxon>Pseudomonadati</taxon>
        <taxon>Bacteroidota</taxon>
        <taxon>Sphingobacteriia</taxon>
        <taxon>Sphingobacteriales</taxon>
        <taxon>Sphingobacteriaceae</taxon>
        <taxon>Sphingobacterium</taxon>
    </lineage>
</organism>
<proteinExistence type="predicted"/>